<proteinExistence type="predicted"/>
<sequence>MQKPRHGKKLCTDFNCRPFVRPRDVKQLKKLWDNMKQRWKREKAKQIRDVLTTDQTEELSQTDRAAMQSMLQSSHTPSVVGEDSLCLDDPKVDADMSQEEAAQPGAQSEAPTAGSSVRNVRGGRLSLLQHTLDVELEARLDAIKADKKHKQIEHNQRMECMREEHEIKISALKEQKKNCNIQHKIKLRILKKEEVQKLKQALLRKQLQASRL</sequence>
<name>A0A9J6D0L1_RHIMP</name>
<keyword evidence="4" id="KW-1185">Reference proteome</keyword>
<keyword evidence="1" id="KW-0175">Coiled coil</keyword>
<organism evidence="3 4">
    <name type="scientific">Rhipicephalus microplus</name>
    <name type="common">Cattle tick</name>
    <name type="synonym">Boophilus microplus</name>
    <dbReference type="NCBI Taxonomy" id="6941"/>
    <lineage>
        <taxon>Eukaryota</taxon>
        <taxon>Metazoa</taxon>
        <taxon>Ecdysozoa</taxon>
        <taxon>Arthropoda</taxon>
        <taxon>Chelicerata</taxon>
        <taxon>Arachnida</taxon>
        <taxon>Acari</taxon>
        <taxon>Parasitiformes</taxon>
        <taxon>Ixodida</taxon>
        <taxon>Ixodoidea</taxon>
        <taxon>Ixodidae</taxon>
        <taxon>Rhipicephalinae</taxon>
        <taxon>Rhipicephalus</taxon>
        <taxon>Boophilus</taxon>
    </lineage>
</organism>
<gene>
    <name evidence="3" type="ORF">HPB51_027379</name>
</gene>
<evidence type="ECO:0000256" key="2">
    <source>
        <dbReference type="SAM" id="MobiDB-lite"/>
    </source>
</evidence>
<feature type="region of interest" description="Disordered" evidence="2">
    <location>
        <begin position="67"/>
        <end position="118"/>
    </location>
</feature>
<dbReference type="AlphaFoldDB" id="A0A9J6D0L1"/>
<evidence type="ECO:0008006" key="5">
    <source>
        <dbReference type="Google" id="ProtNLM"/>
    </source>
</evidence>
<reference evidence="3" key="2">
    <citation type="submission" date="2021-09" db="EMBL/GenBank/DDBJ databases">
        <authorList>
            <person name="Jia N."/>
            <person name="Wang J."/>
            <person name="Shi W."/>
            <person name="Du L."/>
            <person name="Sun Y."/>
            <person name="Zhan W."/>
            <person name="Jiang J."/>
            <person name="Wang Q."/>
            <person name="Zhang B."/>
            <person name="Ji P."/>
            <person name="Sakyi L.B."/>
            <person name="Cui X."/>
            <person name="Yuan T."/>
            <person name="Jiang B."/>
            <person name="Yang W."/>
            <person name="Lam T.T.-Y."/>
            <person name="Chang Q."/>
            <person name="Ding S."/>
            <person name="Wang X."/>
            <person name="Zhu J."/>
            <person name="Ruan X."/>
            <person name="Zhao L."/>
            <person name="Wei J."/>
            <person name="Que T."/>
            <person name="Du C."/>
            <person name="Cheng J."/>
            <person name="Dai P."/>
            <person name="Han X."/>
            <person name="Huang E."/>
            <person name="Gao Y."/>
            <person name="Liu J."/>
            <person name="Shao H."/>
            <person name="Ye R."/>
            <person name="Li L."/>
            <person name="Wei W."/>
            <person name="Wang X."/>
            <person name="Wang C."/>
            <person name="Huo Q."/>
            <person name="Li W."/>
            <person name="Guo W."/>
            <person name="Chen H."/>
            <person name="Chen S."/>
            <person name="Zhou L."/>
            <person name="Zhou L."/>
            <person name="Ni X."/>
            <person name="Tian J."/>
            <person name="Zhou Y."/>
            <person name="Sheng Y."/>
            <person name="Liu T."/>
            <person name="Pan Y."/>
            <person name="Xia L."/>
            <person name="Li J."/>
            <person name="Zhao F."/>
            <person name="Cao W."/>
        </authorList>
    </citation>
    <scope>NUCLEOTIDE SEQUENCE</scope>
    <source>
        <strain evidence="3">Rmic-2018</strain>
        <tissue evidence="3">Larvae</tissue>
    </source>
</reference>
<reference evidence="3" key="1">
    <citation type="journal article" date="2020" name="Cell">
        <title>Large-Scale Comparative Analyses of Tick Genomes Elucidate Their Genetic Diversity and Vector Capacities.</title>
        <authorList>
            <consortium name="Tick Genome and Microbiome Consortium (TIGMIC)"/>
            <person name="Jia N."/>
            <person name="Wang J."/>
            <person name="Shi W."/>
            <person name="Du L."/>
            <person name="Sun Y."/>
            <person name="Zhan W."/>
            <person name="Jiang J.F."/>
            <person name="Wang Q."/>
            <person name="Zhang B."/>
            <person name="Ji P."/>
            <person name="Bell-Sakyi L."/>
            <person name="Cui X.M."/>
            <person name="Yuan T.T."/>
            <person name="Jiang B.G."/>
            <person name="Yang W.F."/>
            <person name="Lam T.T."/>
            <person name="Chang Q.C."/>
            <person name="Ding S.J."/>
            <person name="Wang X.J."/>
            <person name="Zhu J.G."/>
            <person name="Ruan X.D."/>
            <person name="Zhao L."/>
            <person name="Wei J.T."/>
            <person name="Ye R.Z."/>
            <person name="Que T.C."/>
            <person name="Du C.H."/>
            <person name="Zhou Y.H."/>
            <person name="Cheng J.X."/>
            <person name="Dai P.F."/>
            <person name="Guo W.B."/>
            <person name="Han X.H."/>
            <person name="Huang E.J."/>
            <person name="Li L.F."/>
            <person name="Wei W."/>
            <person name="Gao Y.C."/>
            <person name="Liu J.Z."/>
            <person name="Shao H.Z."/>
            <person name="Wang X."/>
            <person name="Wang C.C."/>
            <person name="Yang T.C."/>
            <person name="Huo Q.B."/>
            <person name="Li W."/>
            <person name="Chen H.Y."/>
            <person name="Chen S.E."/>
            <person name="Zhou L.G."/>
            <person name="Ni X.B."/>
            <person name="Tian J.H."/>
            <person name="Sheng Y."/>
            <person name="Liu T."/>
            <person name="Pan Y.S."/>
            <person name="Xia L.Y."/>
            <person name="Li J."/>
            <person name="Zhao F."/>
            <person name="Cao W.C."/>
        </authorList>
    </citation>
    <scope>NUCLEOTIDE SEQUENCE</scope>
    <source>
        <strain evidence="3">Rmic-2018</strain>
    </source>
</reference>
<comment type="caution">
    <text evidence="3">The sequence shown here is derived from an EMBL/GenBank/DDBJ whole genome shotgun (WGS) entry which is preliminary data.</text>
</comment>
<evidence type="ECO:0000313" key="3">
    <source>
        <dbReference type="EMBL" id="KAH7964384.1"/>
    </source>
</evidence>
<feature type="coiled-coil region" evidence="1">
    <location>
        <begin position="155"/>
        <end position="182"/>
    </location>
</feature>
<evidence type="ECO:0000256" key="1">
    <source>
        <dbReference type="SAM" id="Coils"/>
    </source>
</evidence>
<feature type="compositionally biased region" description="Polar residues" evidence="2">
    <location>
        <begin position="67"/>
        <end position="77"/>
    </location>
</feature>
<feature type="compositionally biased region" description="Polar residues" evidence="2">
    <location>
        <begin position="105"/>
        <end position="118"/>
    </location>
</feature>
<protein>
    <recommendedName>
        <fullName evidence="5">Regulatory protein zeste</fullName>
    </recommendedName>
</protein>
<dbReference type="EMBL" id="JABSTU010003993">
    <property type="protein sequence ID" value="KAH7964384.1"/>
    <property type="molecule type" value="Genomic_DNA"/>
</dbReference>
<accession>A0A9J6D0L1</accession>
<dbReference type="Proteomes" id="UP000821866">
    <property type="component" value="Unassembled WGS sequence"/>
</dbReference>
<evidence type="ECO:0000313" key="4">
    <source>
        <dbReference type="Proteomes" id="UP000821866"/>
    </source>
</evidence>
<dbReference type="VEuPathDB" id="VectorBase:LOC119168637"/>